<evidence type="ECO:0000256" key="1">
    <source>
        <dbReference type="ARBA" id="ARBA00022441"/>
    </source>
</evidence>
<accession>A0A9P0DKG1</accession>
<dbReference type="Gene3D" id="2.120.10.80">
    <property type="entry name" value="Kelch-type beta propeller"/>
    <property type="match status" value="2"/>
</dbReference>
<dbReference type="AlphaFoldDB" id="A0A9P0DKG1"/>
<dbReference type="EMBL" id="OU892277">
    <property type="protein sequence ID" value="CAH1121355.1"/>
    <property type="molecule type" value="Genomic_DNA"/>
</dbReference>
<dbReference type="Pfam" id="PF24681">
    <property type="entry name" value="Kelch_KLHDC2_KLHL20_DRC7"/>
    <property type="match status" value="1"/>
</dbReference>
<dbReference type="SUPFAM" id="SSF117281">
    <property type="entry name" value="Kelch motif"/>
    <property type="match status" value="2"/>
</dbReference>
<keyword evidence="4" id="KW-1185">Reference proteome</keyword>
<dbReference type="Proteomes" id="UP001152799">
    <property type="component" value="Chromosome 1"/>
</dbReference>
<evidence type="ECO:0000256" key="2">
    <source>
        <dbReference type="ARBA" id="ARBA00022737"/>
    </source>
</evidence>
<reference evidence="3" key="1">
    <citation type="submission" date="2022-01" db="EMBL/GenBank/DDBJ databases">
        <authorList>
            <person name="King R."/>
        </authorList>
    </citation>
    <scope>NUCLEOTIDE SEQUENCE</scope>
</reference>
<dbReference type="FunFam" id="2.120.10.80:FF:000162">
    <property type="entry name" value="Kelch domain-containing protein 10 homolog"/>
    <property type="match status" value="1"/>
</dbReference>
<dbReference type="PANTHER" id="PTHR46428">
    <property type="entry name" value="KELCH DOMAIN-CONTAINING PROTEIN 10"/>
    <property type="match status" value="1"/>
</dbReference>
<dbReference type="PANTHER" id="PTHR46428:SF1">
    <property type="entry name" value="KELCH DOMAIN-CONTAINING PROTEIN 10"/>
    <property type="match status" value="1"/>
</dbReference>
<proteinExistence type="predicted"/>
<organism evidence="3 4">
    <name type="scientific">Ceutorhynchus assimilis</name>
    <name type="common">cabbage seed weevil</name>
    <dbReference type="NCBI Taxonomy" id="467358"/>
    <lineage>
        <taxon>Eukaryota</taxon>
        <taxon>Metazoa</taxon>
        <taxon>Ecdysozoa</taxon>
        <taxon>Arthropoda</taxon>
        <taxon>Hexapoda</taxon>
        <taxon>Insecta</taxon>
        <taxon>Pterygota</taxon>
        <taxon>Neoptera</taxon>
        <taxon>Endopterygota</taxon>
        <taxon>Coleoptera</taxon>
        <taxon>Polyphaga</taxon>
        <taxon>Cucujiformia</taxon>
        <taxon>Curculionidae</taxon>
        <taxon>Ceutorhynchinae</taxon>
        <taxon>Ceutorhynchus</taxon>
    </lineage>
</organism>
<dbReference type="OrthoDB" id="7676067at2759"/>
<protein>
    <recommendedName>
        <fullName evidence="5">Kelch domain-containing protein 10</fullName>
    </recommendedName>
</protein>
<evidence type="ECO:0000313" key="3">
    <source>
        <dbReference type="EMBL" id="CAH1121355.1"/>
    </source>
</evidence>
<dbReference type="InterPro" id="IPR052125">
    <property type="entry name" value="KLHDC10"/>
</dbReference>
<name>A0A9P0DKG1_9CUCU</name>
<sequence length="428" mass="49113">MFSKQFSDFLKIAFNCVFTYLLKMCNSGKKSKEQDSVYCFKPFSYEKVNFESGNDKVPHPRSGHRIGADSSNFYSFGGYNPLIQREEYHYEDDSYIDSYPLFQELWKFNFASKRWTKFKNGTTLPKELVSNAVLLNKNILMIYGGTGSPFGTICSNQLYVCNIDDIDNLMIEIKTTGQLPLPQYGQAIVYHNDYLYAIGGTTGFDYTCDIHRLNLKTLIWEPIYLCKGAGNYEPPGRYRHEVGFDGKKIFVLAGGTADMVYDFADIPAFDMDKKNWICERTIPAGQHGVPMARRCHGAAQIDHGNGIEVFITGGLDGEVIFQDLWRLNLKTLQWTYFEMCFLPRPIYFHAVSVTPQGRLYIFGGIHTLNDEVKRSNTVYSTWVCIPKLSELCWEAVLKYSPHIFKYSRNDLINLGLPRHFVQRLGDKS</sequence>
<keyword evidence="1" id="KW-0880">Kelch repeat</keyword>
<evidence type="ECO:0008006" key="5">
    <source>
        <dbReference type="Google" id="ProtNLM"/>
    </source>
</evidence>
<keyword evidence="2" id="KW-0677">Repeat</keyword>
<dbReference type="GO" id="GO:0032874">
    <property type="term" value="P:positive regulation of stress-activated MAPK cascade"/>
    <property type="evidence" value="ECO:0007669"/>
    <property type="project" value="TreeGrafter"/>
</dbReference>
<gene>
    <name evidence="3" type="ORF">CEUTPL_LOCUS474</name>
</gene>
<evidence type="ECO:0000313" key="4">
    <source>
        <dbReference type="Proteomes" id="UP001152799"/>
    </source>
</evidence>
<dbReference type="InterPro" id="IPR015915">
    <property type="entry name" value="Kelch-typ_b-propeller"/>
</dbReference>